<reference evidence="3" key="2">
    <citation type="submission" date="2021-01" db="EMBL/GenBank/DDBJ databases">
        <title>Chromosome-level genome assembly of a human fungal pathogen reveals clustering of transcriptionally co-regulated genes.</title>
        <authorList>
            <person name="Voorhies M."/>
            <person name="Cohen S."/>
            <person name="Shea T.P."/>
            <person name="Petrus S."/>
            <person name="Munoz J.F."/>
            <person name="Poplawski S."/>
            <person name="Goldman W.E."/>
            <person name="Michael T."/>
            <person name="Cuomo C.A."/>
            <person name="Sil A."/>
            <person name="Beyhan S."/>
        </authorList>
    </citation>
    <scope>NUCLEOTIDE SEQUENCE</scope>
    <source>
        <strain evidence="3">H88</strain>
    </source>
</reference>
<feature type="region of interest" description="Disordered" evidence="1">
    <location>
        <begin position="98"/>
        <end position="127"/>
    </location>
</feature>
<name>F0UDZ4_AJEC8</name>
<sequence>MVRAGDTHDSPILILDDKPCPSGRNSSIQEDSSQPGTASEDVSAPPGTIEQPEISSHCVFKKECESDCGQANIPSKRRRPYQQEDALDVIEVVDKTMVPETTPRRSRKKSKIMPQSSPVKRCCTNRRAPADQVTQRWEYKALIGYELRNGDPWVRVAWRSSWEPGKEFPHHQVEEARRLQMKGEGGANITNRPRQARKLE</sequence>
<evidence type="ECO:0008006" key="5">
    <source>
        <dbReference type="Google" id="ProtNLM"/>
    </source>
</evidence>
<dbReference type="EMBL" id="CP069102">
    <property type="protein sequence ID" value="QSS48827.1"/>
    <property type="molecule type" value="Genomic_DNA"/>
</dbReference>
<reference evidence="4" key="1">
    <citation type="submission" date="2008-07" db="EMBL/GenBank/DDBJ databases">
        <title>Annotation of Ajellomyces capsulatus strain H88.</title>
        <authorList>
            <person name="Champion M."/>
            <person name="Cuomo C."/>
            <person name="Ma L.-J."/>
            <person name="Henn M.R."/>
            <person name="Sil A."/>
            <person name="Goldman B."/>
            <person name="Young S.K."/>
            <person name="Kodira C.D."/>
            <person name="Zeng Q."/>
            <person name="Koehrsen M."/>
            <person name="Alvarado L."/>
            <person name="Berlin A."/>
            <person name="Borenstein D."/>
            <person name="Chen Z."/>
            <person name="Engels R."/>
            <person name="Freedman E."/>
            <person name="Gellesch M."/>
            <person name="Goldberg J."/>
            <person name="Griggs A."/>
            <person name="Gujja S."/>
            <person name="Heiman D."/>
            <person name="Hepburn T."/>
            <person name="Howarth C."/>
            <person name="Jen D."/>
            <person name="Larson L."/>
            <person name="Lewis B."/>
            <person name="Mehta T."/>
            <person name="Park D."/>
            <person name="Pearson M."/>
            <person name="Roberts A."/>
            <person name="Saif S."/>
            <person name="Shea T."/>
            <person name="Shenoy N."/>
            <person name="Sisk P."/>
            <person name="Stolte C."/>
            <person name="Sykes S."/>
            <person name="Walk T."/>
            <person name="White J."/>
            <person name="Yandava C."/>
            <person name="Klein B."/>
            <person name="McEwen J.G."/>
            <person name="Puccia R."/>
            <person name="Goldman G.H."/>
            <person name="Felipe M.S."/>
            <person name="Nino-Vega G."/>
            <person name="San-Blas G."/>
            <person name="Taylor J."/>
            <person name="Mendoza L."/>
            <person name="Galagan J."/>
            <person name="Nusbaum C."/>
            <person name="Birren B."/>
        </authorList>
    </citation>
    <scope>NUCLEOTIDE SEQUENCE [LARGE SCALE GENOMIC DNA]</scope>
    <source>
        <strain evidence="4">H88</strain>
    </source>
</reference>
<accession>F0UDZ4</accession>
<feature type="compositionally biased region" description="Polar residues" evidence="1">
    <location>
        <begin position="23"/>
        <end position="37"/>
    </location>
</feature>
<dbReference type="Proteomes" id="UP000663419">
    <property type="component" value="Chromosome 1"/>
</dbReference>
<dbReference type="HOGENOM" id="CLU_118176_0_0_1"/>
<gene>
    <name evidence="2" type="ORF">HCEG_04570</name>
    <name evidence="3" type="ORF">I7I53_08958</name>
</gene>
<organism evidence="4">
    <name type="scientific">Ajellomyces capsulatus (strain H88)</name>
    <name type="common">Darling's disease fungus</name>
    <name type="synonym">Histoplasma capsulatum</name>
    <dbReference type="NCBI Taxonomy" id="544711"/>
    <lineage>
        <taxon>Eukaryota</taxon>
        <taxon>Fungi</taxon>
        <taxon>Dikarya</taxon>
        <taxon>Ascomycota</taxon>
        <taxon>Pezizomycotina</taxon>
        <taxon>Eurotiomycetes</taxon>
        <taxon>Eurotiomycetidae</taxon>
        <taxon>Onygenales</taxon>
        <taxon>Ajellomycetaceae</taxon>
        <taxon>Histoplasma</taxon>
    </lineage>
</organism>
<feature type="compositionally biased region" description="Basic and acidic residues" evidence="1">
    <location>
        <begin position="1"/>
        <end position="19"/>
    </location>
</feature>
<proteinExistence type="predicted"/>
<protein>
    <recommendedName>
        <fullName evidence="5">Chromo domain-containing protein</fullName>
    </recommendedName>
</protein>
<dbReference type="EMBL" id="DS990638">
    <property type="protein sequence ID" value="EGC45355.1"/>
    <property type="molecule type" value="Genomic_DNA"/>
</dbReference>
<evidence type="ECO:0000313" key="2">
    <source>
        <dbReference type="EMBL" id="EGC45355.1"/>
    </source>
</evidence>
<evidence type="ECO:0000313" key="3">
    <source>
        <dbReference type="EMBL" id="QSS48827.1"/>
    </source>
</evidence>
<feature type="region of interest" description="Disordered" evidence="1">
    <location>
        <begin position="1"/>
        <end position="55"/>
    </location>
</feature>
<feature type="region of interest" description="Disordered" evidence="1">
    <location>
        <begin position="178"/>
        <end position="200"/>
    </location>
</feature>
<dbReference type="VEuPathDB" id="FungiDB:I7I53_08958"/>
<dbReference type="OMA" id="KECESDC"/>
<dbReference type="OrthoDB" id="4209537at2759"/>
<evidence type="ECO:0000256" key="1">
    <source>
        <dbReference type="SAM" id="MobiDB-lite"/>
    </source>
</evidence>
<evidence type="ECO:0000313" key="4">
    <source>
        <dbReference type="Proteomes" id="UP000008142"/>
    </source>
</evidence>
<dbReference type="AlphaFoldDB" id="F0UDZ4"/>
<dbReference type="Proteomes" id="UP000008142">
    <property type="component" value="Unassembled WGS sequence"/>
</dbReference>